<reference evidence="1 2" key="1">
    <citation type="submission" date="2018-04" db="EMBL/GenBank/DDBJ databases">
        <title>Bordetella sp. HZ20 isolated from seawater.</title>
        <authorList>
            <person name="Sun C."/>
        </authorList>
    </citation>
    <scope>NUCLEOTIDE SEQUENCE [LARGE SCALE GENOMIC DNA]</scope>
    <source>
        <strain evidence="1 2">HZ20</strain>
    </source>
</reference>
<name>A0A2R4XH10_9BURK</name>
<dbReference type="EMBL" id="CP028901">
    <property type="protein sequence ID" value="AWB32983.1"/>
    <property type="molecule type" value="Genomic_DNA"/>
</dbReference>
<accession>A0A2R4XH10</accession>
<dbReference type="AlphaFoldDB" id="A0A2R4XH10"/>
<protein>
    <submittedName>
        <fullName evidence="1">Uncharacterized protein</fullName>
    </submittedName>
</protein>
<gene>
    <name evidence="1" type="ORF">DBV39_03790</name>
</gene>
<dbReference type="Proteomes" id="UP000244571">
    <property type="component" value="Chromosome"/>
</dbReference>
<evidence type="ECO:0000313" key="1">
    <source>
        <dbReference type="EMBL" id="AWB32983.1"/>
    </source>
</evidence>
<dbReference type="RefSeq" id="WP_108620414.1">
    <property type="nucleotide sequence ID" value="NZ_CP028901.1"/>
</dbReference>
<evidence type="ECO:0000313" key="2">
    <source>
        <dbReference type="Proteomes" id="UP000244571"/>
    </source>
</evidence>
<dbReference type="KEGG" id="boz:DBV39_03790"/>
<proteinExistence type="predicted"/>
<organism evidence="1 2">
    <name type="scientific">Orrella marina</name>
    <dbReference type="NCBI Taxonomy" id="2163011"/>
    <lineage>
        <taxon>Bacteria</taxon>
        <taxon>Pseudomonadati</taxon>
        <taxon>Pseudomonadota</taxon>
        <taxon>Betaproteobacteria</taxon>
        <taxon>Burkholderiales</taxon>
        <taxon>Alcaligenaceae</taxon>
        <taxon>Orrella</taxon>
    </lineage>
</organism>
<sequence>MSDIVSTPRQDKAVLSEKCLIHQFFIGNSVDFIVYGDFLTRKVKVADLLTSGPGCPLSGVSEAFEPLLVSATEDHGGLPASD</sequence>
<keyword evidence="2" id="KW-1185">Reference proteome</keyword>